<evidence type="ECO:0000256" key="7">
    <source>
        <dbReference type="SAM" id="MobiDB-lite"/>
    </source>
</evidence>
<feature type="compositionally biased region" description="Pro residues" evidence="7">
    <location>
        <begin position="158"/>
        <end position="172"/>
    </location>
</feature>
<keyword evidence="2" id="KW-0479">Metal-binding</keyword>
<dbReference type="InterPro" id="IPR013088">
    <property type="entry name" value="Znf_NHR/GATA"/>
</dbReference>
<evidence type="ECO:0000313" key="10">
    <source>
        <dbReference type="Proteomes" id="UP000650833"/>
    </source>
</evidence>
<dbReference type="EMBL" id="JAEPRC010000721">
    <property type="protein sequence ID" value="KAG2192481.1"/>
    <property type="molecule type" value="Genomic_DNA"/>
</dbReference>
<evidence type="ECO:0000313" key="9">
    <source>
        <dbReference type="EMBL" id="KAG2192481.1"/>
    </source>
</evidence>
<dbReference type="GO" id="GO:0000981">
    <property type="term" value="F:DNA-binding transcription factor activity, RNA polymerase II-specific"/>
    <property type="evidence" value="ECO:0007669"/>
    <property type="project" value="TreeGrafter"/>
</dbReference>
<proteinExistence type="predicted"/>
<evidence type="ECO:0000256" key="1">
    <source>
        <dbReference type="ARBA" id="ARBA00004123"/>
    </source>
</evidence>
<reference evidence="9" key="1">
    <citation type="submission" date="2020-12" db="EMBL/GenBank/DDBJ databases">
        <title>Metabolic potential, ecology and presence of endohyphal bacteria is reflected in genomic diversity of Mucoromycotina.</title>
        <authorList>
            <person name="Muszewska A."/>
            <person name="Okrasinska A."/>
            <person name="Steczkiewicz K."/>
            <person name="Drgas O."/>
            <person name="Orlowska M."/>
            <person name="Perlinska-Lenart U."/>
            <person name="Aleksandrzak-Piekarczyk T."/>
            <person name="Szatraj K."/>
            <person name="Zielenkiewicz U."/>
            <person name="Pilsyk S."/>
            <person name="Malc E."/>
            <person name="Mieczkowski P."/>
            <person name="Kruszewska J.S."/>
            <person name="Biernat P."/>
            <person name="Pawlowska J."/>
        </authorList>
    </citation>
    <scope>NUCLEOTIDE SEQUENCE</scope>
    <source>
        <strain evidence="9">CBS 226.32</strain>
    </source>
</reference>
<evidence type="ECO:0000256" key="5">
    <source>
        <dbReference type="ARBA" id="ARBA00023242"/>
    </source>
</evidence>
<dbReference type="PROSITE" id="PS00344">
    <property type="entry name" value="GATA_ZN_FINGER_1"/>
    <property type="match status" value="2"/>
</dbReference>
<dbReference type="GO" id="GO:0000122">
    <property type="term" value="P:negative regulation of transcription by RNA polymerase II"/>
    <property type="evidence" value="ECO:0007669"/>
    <property type="project" value="TreeGrafter"/>
</dbReference>
<dbReference type="SUPFAM" id="SSF57716">
    <property type="entry name" value="Glucocorticoid receptor-like (DNA-binding domain)"/>
    <property type="match status" value="2"/>
</dbReference>
<accession>A0A8H7QJ57</accession>
<feature type="domain" description="GATA-type" evidence="8">
    <location>
        <begin position="222"/>
        <end position="275"/>
    </location>
</feature>
<feature type="compositionally biased region" description="Low complexity" evidence="7">
    <location>
        <begin position="173"/>
        <end position="184"/>
    </location>
</feature>
<dbReference type="GO" id="GO:0045944">
    <property type="term" value="P:positive regulation of transcription by RNA polymerase II"/>
    <property type="evidence" value="ECO:0007669"/>
    <property type="project" value="TreeGrafter"/>
</dbReference>
<dbReference type="GO" id="GO:0005634">
    <property type="term" value="C:nucleus"/>
    <property type="evidence" value="ECO:0007669"/>
    <property type="project" value="UniProtKB-SubCell"/>
</dbReference>
<dbReference type="SMART" id="SM00401">
    <property type="entry name" value="ZnF_GATA"/>
    <property type="match status" value="2"/>
</dbReference>
<dbReference type="InterPro" id="IPR000679">
    <property type="entry name" value="Znf_GATA"/>
</dbReference>
<comment type="caution">
    <text evidence="9">The sequence shown here is derived from an EMBL/GenBank/DDBJ whole genome shotgun (WGS) entry which is preliminary data.</text>
</comment>
<dbReference type="PANTHER" id="PTHR10071:SF281">
    <property type="entry name" value="BOX A-BINDING FACTOR-RELATED"/>
    <property type="match status" value="1"/>
</dbReference>
<dbReference type="CDD" id="cd00202">
    <property type="entry name" value="ZnF_GATA"/>
    <property type="match status" value="2"/>
</dbReference>
<dbReference type="PANTHER" id="PTHR10071">
    <property type="entry name" value="TRANSCRIPTION FACTOR GATA FAMILY MEMBER"/>
    <property type="match status" value="1"/>
</dbReference>
<keyword evidence="4" id="KW-0862">Zinc</keyword>
<dbReference type="Gene3D" id="3.30.50.10">
    <property type="entry name" value="Erythroid Transcription Factor GATA-1, subunit A"/>
    <property type="match status" value="2"/>
</dbReference>
<dbReference type="OrthoDB" id="515401at2759"/>
<dbReference type="GO" id="GO:0008270">
    <property type="term" value="F:zinc ion binding"/>
    <property type="evidence" value="ECO:0007669"/>
    <property type="project" value="UniProtKB-KW"/>
</dbReference>
<dbReference type="PROSITE" id="PS50114">
    <property type="entry name" value="GATA_ZN_FINGER_2"/>
    <property type="match status" value="2"/>
</dbReference>
<evidence type="ECO:0000256" key="4">
    <source>
        <dbReference type="ARBA" id="ARBA00022833"/>
    </source>
</evidence>
<evidence type="ECO:0000256" key="3">
    <source>
        <dbReference type="ARBA" id="ARBA00022771"/>
    </source>
</evidence>
<evidence type="ECO:0000256" key="6">
    <source>
        <dbReference type="PROSITE-ProRule" id="PRU00094"/>
    </source>
</evidence>
<keyword evidence="10" id="KW-1185">Reference proteome</keyword>
<evidence type="ECO:0000259" key="8">
    <source>
        <dbReference type="PROSITE" id="PS50114"/>
    </source>
</evidence>
<name>A0A8H7QJ57_9FUNG</name>
<dbReference type="PRINTS" id="PR00619">
    <property type="entry name" value="GATAZNFINGER"/>
</dbReference>
<keyword evidence="3 6" id="KW-0863">Zinc-finger</keyword>
<evidence type="ECO:0000256" key="2">
    <source>
        <dbReference type="ARBA" id="ARBA00022723"/>
    </source>
</evidence>
<protein>
    <recommendedName>
        <fullName evidence="8">GATA-type domain-containing protein</fullName>
    </recommendedName>
</protein>
<feature type="domain" description="GATA-type" evidence="8">
    <location>
        <begin position="86"/>
        <end position="139"/>
    </location>
</feature>
<comment type="subcellular location">
    <subcellularLocation>
        <location evidence="1">Nucleus</location>
    </subcellularLocation>
</comment>
<dbReference type="AlphaFoldDB" id="A0A8H7QJ57"/>
<dbReference type="InterPro" id="IPR039355">
    <property type="entry name" value="Transcription_factor_GATA"/>
</dbReference>
<dbReference type="Proteomes" id="UP000650833">
    <property type="component" value="Unassembled WGS sequence"/>
</dbReference>
<feature type="region of interest" description="Disordered" evidence="7">
    <location>
        <begin position="154"/>
        <end position="184"/>
    </location>
</feature>
<feature type="region of interest" description="Disordered" evidence="7">
    <location>
        <begin position="344"/>
        <end position="366"/>
    </location>
</feature>
<dbReference type="FunFam" id="3.30.50.10:FF:000007">
    <property type="entry name" value="Nitrogen regulatory AreA, N-terminal"/>
    <property type="match status" value="1"/>
</dbReference>
<sequence length="506" mass="54857">MTVKSPFYNKPSTSTSVDSCHKCPLIHPITQMSKTNDKNCVQQDQPTSAVVAGFDQSKVSAPSSNNFISAVVEPSNSSVAKSDIGSAAITSCSNCGTTTTPLWRRSPLGETICNACGLYYKARNTTRPVWLKRNASKRPKNTTISPIALAPRISPTPLLAPAPPPPPPPPPHQSSLPSSSTTSTSTLAPTFVVIQQPTIQQNENVSISLSSSSSCSSTSPEDLANLICANCQTTTTPLWRRDESGHPICNACGLYFKLHSVRRPITMKRSTIKRRKRVTAATMVTHKPVVIHRQAIAPITASITSADNSLCGTKRRMENGPESPAKRIEHLRPLLPSPCIVNTASSPVERPPSPVSSIHSTRSSPDPIEPDVFQHHQRYLPSPPMRPTKNTSNIACLLNPEVDRHQRSLPSLPSPPLIPHEDILPLSPKMNNDAKHVAAAFATTVSALFNPAVTERKHTHRVLEAHRIELKREVTNLTSLLSRTTAMLQNIDQVMGTSSSSSPTNY</sequence>
<gene>
    <name evidence="9" type="ORF">INT46_002770</name>
</gene>
<organism evidence="9 10">
    <name type="scientific">Mucor plumbeus</name>
    <dbReference type="NCBI Taxonomy" id="97098"/>
    <lineage>
        <taxon>Eukaryota</taxon>
        <taxon>Fungi</taxon>
        <taxon>Fungi incertae sedis</taxon>
        <taxon>Mucoromycota</taxon>
        <taxon>Mucoromycotina</taxon>
        <taxon>Mucoromycetes</taxon>
        <taxon>Mucorales</taxon>
        <taxon>Mucorineae</taxon>
        <taxon>Mucoraceae</taxon>
        <taxon>Mucor</taxon>
    </lineage>
</organism>
<dbReference type="Pfam" id="PF00320">
    <property type="entry name" value="GATA"/>
    <property type="match status" value="2"/>
</dbReference>
<dbReference type="GO" id="GO:0000978">
    <property type="term" value="F:RNA polymerase II cis-regulatory region sequence-specific DNA binding"/>
    <property type="evidence" value="ECO:0007669"/>
    <property type="project" value="TreeGrafter"/>
</dbReference>
<keyword evidence="5" id="KW-0539">Nucleus</keyword>